<organism evidence="1 2">
    <name type="scientific">Danaus plexippus plexippus</name>
    <dbReference type="NCBI Taxonomy" id="278856"/>
    <lineage>
        <taxon>Eukaryota</taxon>
        <taxon>Metazoa</taxon>
        <taxon>Ecdysozoa</taxon>
        <taxon>Arthropoda</taxon>
        <taxon>Hexapoda</taxon>
        <taxon>Insecta</taxon>
        <taxon>Pterygota</taxon>
        <taxon>Neoptera</taxon>
        <taxon>Endopterygota</taxon>
        <taxon>Lepidoptera</taxon>
        <taxon>Glossata</taxon>
        <taxon>Ditrysia</taxon>
        <taxon>Papilionoidea</taxon>
        <taxon>Nymphalidae</taxon>
        <taxon>Danainae</taxon>
        <taxon>Danaini</taxon>
        <taxon>Danaina</taxon>
        <taxon>Danaus</taxon>
        <taxon>Danaus</taxon>
    </lineage>
</organism>
<keyword evidence="2" id="KW-1185">Reference proteome</keyword>
<reference evidence="1 2" key="1">
    <citation type="journal article" date="2011" name="Cell">
        <title>The monarch butterfly genome yields insights into long-distance migration.</title>
        <authorList>
            <person name="Zhan S."/>
            <person name="Merlin C."/>
            <person name="Boore J.L."/>
            <person name="Reppert S.M."/>
        </authorList>
    </citation>
    <scope>NUCLEOTIDE SEQUENCE [LARGE SCALE GENOMIC DNA]</scope>
    <source>
        <strain evidence="1">F-2</strain>
    </source>
</reference>
<evidence type="ECO:0000313" key="2">
    <source>
        <dbReference type="Proteomes" id="UP000007151"/>
    </source>
</evidence>
<dbReference type="EMBL" id="AGBW02009979">
    <property type="protein sequence ID" value="OWR49420.1"/>
    <property type="molecule type" value="Genomic_DNA"/>
</dbReference>
<feature type="non-terminal residue" evidence="1">
    <location>
        <position position="27"/>
    </location>
</feature>
<dbReference type="eggNOG" id="ENOG502T1EA">
    <property type="taxonomic scope" value="Eukaryota"/>
</dbReference>
<comment type="caution">
    <text evidence="1">The sequence shown here is derived from an EMBL/GenBank/DDBJ whole genome shotgun (WGS) entry which is preliminary data.</text>
</comment>
<accession>A0A212F6Q7</accession>
<evidence type="ECO:0000313" key="1">
    <source>
        <dbReference type="EMBL" id="OWR49420.1"/>
    </source>
</evidence>
<dbReference type="Proteomes" id="UP000007151">
    <property type="component" value="Unassembled WGS sequence"/>
</dbReference>
<protein>
    <submittedName>
        <fullName evidence="1">Uncharacterized protein</fullName>
    </submittedName>
</protein>
<name>A0A212F6Q7_DANPL</name>
<dbReference type="AlphaFoldDB" id="A0A212F6Q7"/>
<dbReference type="KEGG" id="dpl:KGM_211666A"/>
<gene>
    <name evidence="1" type="ORF">KGM_211666A</name>
</gene>
<dbReference type="InParanoid" id="A0A212F6Q7"/>
<proteinExistence type="predicted"/>
<sequence>MAGLPSVSTFLVLALLYSAVNSAPNAT</sequence>